<evidence type="ECO:0000256" key="2">
    <source>
        <dbReference type="ARBA" id="ARBA00022645"/>
    </source>
</evidence>
<evidence type="ECO:0000313" key="10">
    <source>
        <dbReference type="EMBL" id="CAF3669368.1"/>
    </source>
</evidence>
<evidence type="ECO:0000256" key="1">
    <source>
        <dbReference type="ARBA" id="ARBA00009431"/>
    </source>
</evidence>
<dbReference type="Gene3D" id="3.40.50.1820">
    <property type="entry name" value="alpha/beta hydrolase"/>
    <property type="match status" value="1"/>
</dbReference>
<dbReference type="GO" id="GO:0004185">
    <property type="term" value="F:serine-type carboxypeptidase activity"/>
    <property type="evidence" value="ECO:0007669"/>
    <property type="project" value="UniProtKB-UniRule"/>
</dbReference>
<evidence type="ECO:0000256" key="3">
    <source>
        <dbReference type="ARBA" id="ARBA00022670"/>
    </source>
</evidence>
<keyword evidence="3 7" id="KW-0645">Protease</keyword>
<evidence type="ECO:0000256" key="7">
    <source>
        <dbReference type="RuleBase" id="RU361156"/>
    </source>
</evidence>
<dbReference type="Proteomes" id="UP000663829">
    <property type="component" value="Unassembled WGS sequence"/>
</dbReference>
<dbReference type="PANTHER" id="PTHR11802">
    <property type="entry name" value="SERINE PROTEASE FAMILY S10 SERINE CARBOXYPEPTIDASE"/>
    <property type="match status" value="1"/>
</dbReference>
<dbReference type="EMBL" id="CAJOBC010001287">
    <property type="protein sequence ID" value="CAF3669368.1"/>
    <property type="molecule type" value="Genomic_DNA"/>
</dbReference>
<dbReference type="Proteomes" id="UP000681722">
    <property type="component" value="Unassembled WGS sequence"/>
</dbReference>
<reference evidence="8" key="1">
    <citation type="submission" date="2021-02" db="EMBL/GenBank/DDBJ databases">
        <authorList>
            <person name="Nowell W R."/>
        </authorList>
    </citation>
    <scope>NUCLEOTIDE SEQUENCE</scope>
</reference>
<dbReference type="Pfam" id="PF00450">
    <property type="entry name" value="Peptidase_S10"/>
    <property type="match status" value="1"/>
</dbReference>
<proteinExistence type="inferred from homology"/>
<dbReference type="EMBL" id="CAJNOK010010691">
    <property type="protein sequence ID" value="CAF1122348.1"/>
    <property type="molecule type" value="Genomic_DNA"/>
</dbReference>
<evidence type="ECO:0000256" key="6">
    <source>
        <dbReference type="ARBA" id="ARBA00023180"/>
    </source>
</evidence>
<dbReference type="InterPro" id="IPR029058">
    <property type="entry name" value="AB_hydrolase_fold"/>
</dbReference>
<dbReference type="PANTHER" id="PTHR11802:SF472">
    <property type="entry name" value="SERINE CARBOXYPEPTIDASE CPVL-RELATED"/>
    <property type="match status" value="1"/>
</dbReference>
<organism evidence="8 12">
    <name type="scientific">Didymodactylos carnosus</name>
    <dbReference type="NCBI Taxonomy" id="1234261"/>
    <lineage>
        <taxon>Eukaryota</taxon>
        <taxon>Metazoa</taxon>
        <taxon>Spiralia</taxon>
        <taxon>Gnathifera</taxon>
        <taxon>Rotifera</taxon>
        <taxon>Eurotatoria</taxon>
        <taxon>Bdelloidea</taxon>
        <taxon>Philodinida</taxon>
        <taxon>Philodinidae</taxon>
        <taxon>Didymodactylos</taxon>
    </lineage>
</organism>
<protein>
    <recommendedName>
        <fullName evidence="7">Carboxypeptidase</fullName>
        <ecNumber evidence="7">3.4.16.-</ecNumber>
    </recommendedName>
</protein>
<dbReference type="EMBL" id="CAJNOQ010001287">
    <property type="protein sequence ID" value="CAF0883649.1"/>
    <property type="molecule type" value="Genomic_DNA"/>
</dbReference>
<dbReference type="PROSITE" id="PS00131">
    <property type="entry name" value="CARBOXYPEPT_SER_SER"/>
    <property type="match status" value="1"/>
</dbReference>
<evidence type="ECO:0000256" key="4">
    <source>
        <dbReference type="ARBA" id="ARBA00022729"/>
    </source>
</evidence>
<dbReference type="GO" id="GO:0006508">
    <property type="term" value="P:proteolysis"/>
    <property type="evidence" value="ECO:0007669"/>
    <property type="project" value="UniProtKB-KW"/>
</dbReference>
<keyword evidence="2 7" id="KW-0121">Carboxypeptidase</keyword>
<dbReference type="EC" id="3.4.16.-" evidence="7"/>
<comment type="caution">
    <text evidence="8">The sequence shown here is derived from an EMBL/GenBank/DDBJ whole genome shotgun (WGS) entry which is preliminary data.</text>
</comment>
<sequence>MLPKSKPAVLNVNDDPGDPLFLTPLIKAGKIDDARNLSSVELPPYPLPSFSGYLTSGNASAPILLWLQGGPGADSLFALFTEIGPIYIDSKGDVQRRAFTWNTNYHLLFIDNPVGTGYSFTNNDAGYAKSEDDVANDLYSALTQFFLVYYEYQSSPFYITGESYAGKYVPSISYKIHVENPQAKVKINLKGICIGDGWTDPYSQYEYGPLLFQIGLIDSNQLSYFQLQTALIRYAMEQDRYMDAFRLSDALMDGDLINTTSYFYNVTGLSNYYNYLMTGIPDDLGYYVPFITSAVRRKQIHVGNMTFNRGNMVENMLMNDVMQSINKSVLITLANNYKVLLYYGLLDLICAEAPALNWINKLPWQYADDFRKAEKVIWKVNQSDPEITGYVKHAHDFYLASIRNAGHMAPHDQPRAVLDLLNRFFNNLEF</sequence>
<evidence type="ECO:0000313" key="12">
    <source>
        <dbReference type="Proteomes" id="UP000663829"/>
    </source>
</evidence>
<dbReference type="PROSITE" id="PS00560">
    <property type="entry name" value="CARBOXYPEPT_SER_HIS"/>
    <property type="match status" value="1"/>
</dbReference>
<comment type="similarity">
    <text evidence="1 7">Belongs to the peptidase S10 family.</text>
</comment>
<dbReference type="Proteomes" id="UP000677228">
    <property type="component" value="Unassembled WGS sequence"/>
</dbReference>
<accession>A0A813YG31</accession>
<dbReference type="OrthoDB" id="443318at2759"/>
<keyword evidence="4" id="KW-0732">Signal</keyword>
<dbReference type="PRINTS" id="PR00724">
    <property type="entry name" value="CRBOXYPTASEC"/>
</dbReference>
<gene>
    <name evidence="8" type="ORF">GPM918_LOCUS7745</name>
    <name evidence="9" type="ORF">OVA965_LOCUS20243</name>
    <name evidence="10" type="ORF">SRO942_LOCUS7745</name>
    <name evidence="11" type="ORF">TMI583_LOCUS20563</name>
</gene>
<keyword evidence="12" id="KW-1185">Reference proteome</keyword>
<evidence type="ECO:0000313" key="9">
    <source>
        <dbReference type="EMBL" id="CAF1122348.1"/>
    </source>
</evidence>
<dbReference type="Proteomes" id="UP000682733">
    <property type="component" value="Unassembled WGS sequence"/>
</dbReference>
<evidence type="ECO:0000256" key="5">
    <source>
        <dbReference type="ARBA" id="ARBA00022801"/>
    </source>
</evidence>
<dbReference type="EMBL" id="CAJOBA010017854">
    <property type="protein sequence ID" value="CAF3897302.1"/>
    <property type="molecule type" value="Genomic_DNA"/>
</dbReference>
<evidence type="ECO:0000313" key="8">
    <source>
        <dbReference type="EMBL" id="CAF0883649.1"/>
    </source>
</evidence>
<dbReference type="InterPro" id="IPR001563">
    <property type="entry name" value="Peptidase_S10"/>
</dbReference>
<dbReference type="InterPro" id="IPR018202">
    <property type="entry name" value="Ser_caboxypep_ser_AS"/>
</dbReference>
<dbReference type="AlphaFoldDB" id="A0A813YG31"/>
<keyword evidence="5 7" id="KW-0378">Hydrolase</keyword>
<dbReference type="SUPFAM" id="SSF53474">
    <property type="entry name" value="alpha/beta-Hydrolases"/>
    <property type="match status" value="1"/>
</dbReference>
<dbReference type="InterPro" id="IPR033124">
    <property type="entry name" value="Ser_caboxypep_his_AS"/>
</dbReference>
<name>A0A813YG31_9BILA</name>
<keyword evidence="6" id="KW-0325">Glycoprotein</keyword>
<evidence type="ECO:0000313" key="11">
    <source>
        <dbReference type="EMBL" id="CAF3897302.1"/>
    </source>
</evidence>